<evidence type="ECO:0000256" key="1">
    <source>
        <dbReference type="SAM" id="Phobius"/>
    </source>
</evidence>
<dbReference type="AlphaFoldDB" id="A0A6J7F4Q6"/>
<dbReference type="InterPro" id="IPR002881">
    <property type="entry name" value="DUF58"/>
</dbReference>
<feature type="transmembrane region" description="Helical" evidence="1">
    <location>
        <begin position="32"/>
        <end position="50"/>
    </location>
</feature>
<keyword evidence="1" id="KW-0812">Transmembrane</keyword>
<sequence>MSVRWVTVTGWMCWSMFVACLVLGLSLSWREVLIIAVALGLVAVVGLSILRRRGTLVVTFASSVVRVLPGTRATLGVTLANPGRFSTSATDVDIPVGSDLVTRRTARLPGGGAFETVLEVDAPRRMVIPIGPVSIVRRDPFGLYRRSITLHGTAKVVVHPTTATLPPLSAGFVRDLEGEATRDLTDSDLSFHALREYVAGDDRRHIHWKSSAKTGRFMIRQYEQTRRSRMLIVLDTRRGAYVDDAEFELAVSAAASLGVRALRDSRDVTFAVSHASLQHQVQRPRSSALQVRETVARLSSVSPPRLLDDVASVTRSEASLPIAALTPYAAQLATDVSVVFVVTGSTPQVSDIEQASLPFGAGVEVITLRCSVEGVPSLRTSGRLSVGTLGRLDDLTKLMTRHRVGA</sequence>
<reference evidence="3" key="1">
    <citation type="submission" date="2020-05" db="EMBL/GenBank/DDBJ databases">
        <authorList>
            <person name="Chiriac C."/>
            <person name="Salcher M."/>
            <person name="Ghai R."/>
            <person name="Kavagutti S V."/>
        </authorList>
    </citation>
    <scope>NUCLEOTIDE SEQUENCE</scope>
</reference>
<accession>A0A6J7F4Q6</accession>
<dbReference type="PANTHER" id="PTHR34351:SF1">
    <property type="entry name" value="SLR1927 PROTEIN"/>
    <property type="match status" value="1"/>
</dbReference>
<dbReference type="Pfam" id="PF01882">
    <property type="entry name" value="DUF58"/>
    <property type="match status" value="1"/>
</dbReference>
<organism evidence="3">
    <name type="scientific">freshwater metagenome</name>
    <dbReference type="NCBI Taxonomy" id="449393"/>
    <lineage>
        <taxon>unclassified sequences</taxon>
        <taxon>metagenomes</taxon>
        <taxon>ecological metagenomes</taxon>
    </lineage>
</organism>
<dbReference type="PANTHER" id="PTHR34351">
    <property type="entry name" value="SLR1927 PROTEIN-RELATED"/>
    <property type="match status" value="1"/>
</dbReference>
<protein>
    <submittedName>
        <fullName evidence="3">Unannotated protein</fullName>
    </submittedName>
</protein>
<evidence type="ECO:0000313" key="3">
    <source>
        <dbReference type="EMBL" id="CAB4888485.1"/>
    </source>
</evidence>
<evidence type="ECO:0000259" key="2">
    <source>
        <dbReference type="Pfam" id="PF01882"/>
    </source>
</evidence>
<feature type="transmembrane region" description="Helical" evidence="1">
    <location>
        <begin position="6"/>
        <end position="25"/>
    </location>
</feature>
<dbReference type="EMBL" id="CAFBMB010000005">
    <property type="protein sequence ID" value="CAB4888485.1"/>
    <property type="molecule type" value="Genomic_DNA"/>
</dbReference>
<proteinExistence type="predicted"/>
<keyword evidence="1" id="KW-1133">Transmembrane helix</keyword>
<name>A0A6J7F4Q6_9ZZZZ</name>
<dbReference type="PROSITE" id="PS51257">
    <property type="entry name" value="PROKAR_LIPOPROTEIN"/>
    <property type="match status" value="1"/>
</dbReference>
<feature type="domain" description="DUF58" evidence="2">
    <location>
        <begin position="194"/>
        <end position="303"/>
    </location>
</feature>
<gene>
    <name evidence="3" type="ORF">UFOPK3516_00147</name>
</gene>
<keyword evidence="1" id="KW-0472">Membrane</keyword>